<dbReference type="InterPro" id="IPR036249">
    <property type="entry name" value="Thioredoxin-like_sf"/>
</dbReference>
<accession>A0A2J7TIK7</accession>
<reference evidence="2 3" key="1">
    <citation type="submission" date="2017-10" db="EMBL/GenBank/DDBJ databases">
        <title>Genome announcement of Methylocella silvestris TVC from permafrost.</title>
        <authorList>
            <person name="Wang J."/>
            <person name="Geng K."/>
            <person name="Ul-Haque F."/>
            <person name="Crombie A.T."/>
            <person name="Street L.E."/>
            <person name="Wookey P.A."/>
            <person name="Murrell J.C."/>
            <person name="Pratscher J."/>
        </authorList>
    </citation>
    <scope>NUCLEOTIDE SEQUENCE [LARGE SCALE GENOMIC DNA]</scope>
    <source>
        <strain evidence="2 3">TVC</strain>
    </source>
</reference>
<dbReference type="PROSITE" id="PS50404">
    <property type="entry name" value="GST_NTER"/>
    <property type="match status" value="1"/>
</dbReference>
<dbReference type="SFLD" id="SFLDS00019">
    <property type="entry name" value="Glutathione_Transferase_(cytos"/>
    <property type="match status" value="1"/>
</dbReference>
<sequence length="204" mass="22763">MKFYMTPGSCSTGIHILLEEAGLVFEAYIVNLVKGDHLKPDYLAINPNGTIPTLVCDDGATLTDFNSIAVWLAKTYPRRRLMPQDDQAAQFALETLNFCTRHIHGEGFRRVFTPENYVSARKGVEAVKSEGRDIVLKALETVNGELSGKAYVAGDFSIADAALFYVEFWADKTNIPLPDNCLAHYKLMRSRPAVRQVLAEEGYR</sequence>
<dbReference type="SUPFAM" id="SSF47616">
    <property type="entry name" value="GST C-terminal domain-like"/>
    <property type="match status" value="1"/>
</dbReference>
<dbReference type="CDD" id="cd03057">
    <property type="entry name" value="GST_N_Beta"/>
    <property type="match status" value="1"/>
</dbReference>
<dbReference type="InterPro" id="IPR040079">
    <property type="entry name" value="Glutathione_S-Trfase"/>
</dbReference>
<dbReference type="OrthoDB" id="7583243at2"/>
<evidence type="ECO:0000313" key="3">
    <source>
        <dbReference type="Proteomes" id="UP000236286"/>
    </source>
</evidence>
<dbReference type="Gene3D" id="1.20.1050.10">
    <property type="match status" value="1"/>
</dbReference>
<dbReference type="InterPro" id="IPR004045">
    <property type="entry name" value="Glutathione_S-Trfase_N"/>
</dbReference>
<dbReference type="SFLD" id="SFLDG00358">
    <property type="entry name" value="Main_(cytGST)"/>
    <property type="match status" value="1"/>
</dbReference>
<evidence type="ECO:0000313" key="2">
    <source>
        <dbReference type="EMBL" id="PNG26605.1"/>
    </source>
</evidence>
<protein>
    <submittedName>
        <fullName evidence="2">Glutathione S-transferase</fullName>
    </submittedName>
</protein>
<keyword evidence="2" id="KW-0808">Transferase</keyword>
<dbReference type="SUPFAM" id="SSF52833">
    <property type="entry name" value="Thioredoxin-like"/>
    <property type="match status" value="1"/>
</dbReference>
<dbReference type="Pfam" id="PF13409">
    <property type="entry name" value="GST_N_2"/>
    <property type="match status" value="1"/>
</dbReference>
<dbReference type="PANTHER" id="PTHR44051:SF8">
    <property type="entry name" value="GLUTATHIONE S-TRANSFERASE GSTA"/>
    <property type="match status" value="1"/>
</dbReference>
<comment type="caution">
    <text evidence="2">The sequence shown here is derived from an EMBL/GenBank/DDBJ whole genome shotgun (WGS) entry which is preliminary data.</text>
</comment>
<dbReference type="Proteomes" id="UP000236286">
    <property type="component" value="Unassembled WGS sequence"/>
</dbReference>
<evidence type="ECO:0000259" key="1">
    <source>
        <dbReference type="PROSITE" id="PS50404"/>
    </source>
</evidence>
<dbReference type="GO" id="GO:0016740">
    <property type="term" value="F:transferase activity"/>
    <property type="evidence" value="ECO:0007669"/>
    <property type="project" value="UniProtKB-KW"/>
</dbReference>
<name>A0A2J7TIK7_METSI</name>
<dbReference type="InterPro" id="IPR036282">
    <property type="entry name" value="Glutathione-S-Trfase_C_sf"/>
</dbReference>
<proteinExistence type="predicted"/>
<dbReference type="PANTHER" id="PTHR44051">
    <property type="entry name" value="GLUTATHIONE S-TRANSFERASE-RELATED"/>
    <property type="match status" value="1"/>
</dbReference>
<dbReference type="Gene3D" id="3.40.30.10">
    <property type="entry name" value="Glutaredoxin"/>
    <property type="match status" value="1"/>
</dbReference>
<dbReference type="AlphaFoldDB" id="A0A2J7TIK7"/>
<dbReference type="Pfam" id="PF13410">
    <property type="entry name" value="GST_C_2"/>
    <property type="match status" value="1"/>
</dbReference>
<organism evidence="2 3">
    <name type="scientific">Methylocella silvestris</name>
    <dbReference type="NCBI Taxonomy" id="199596"/>
    <lineage>
        <taxon>Bacteria</taxon>
        <taxon>Pseudomonadati</taxon>
        <taxon>Pseudomonadota</taxon>
        <taxon>Alphaproteobacteria</taxon>
        <taxon>Hyphomicrobiales</taxon>
        <taxon>Beijerinckiaceae</taxon>
        <taxon>Methylocella</taxon>
    </lineage>
</organism>
<dbReference type="EMBL" id="PDZR01000006">
    <property type="protein sequence ID" value="PNG26605.1"/>
    <property type="molecule type" value="Genomic_DNA"/>
</dbReference>
<dbReference type="SFLD" id="SFLDG01150">
    <property type="entry name" value="Main.1:_Beta-like"/>
    <property type="match status" value="1"/>
</dbReference>
<gene>
    <name evidence="2" type="ORF">CR492_07945</name>
</gene>
<dbReference type="RefSeq" id="WP_102843201.1">
    <property type="nucleotide sequence ID" value="NZ_PDZR01000006.1"/>
</dbReference>
<feature type="domain" description="GST N-terminal" evidence="1">
    <location>
        <begin position="1"/>
        <end position="80"/>
    </location>
</feature>